<evidence type="ECO:0000256" key="6">
    <source>
        <dbReference type="ARBA" id="ARBA00023136"/>
    </source>
</evidence>
<keyword evidence="6 8" id="KW-0472">Membrane</keyword>
<dbReference type="Pfam" id="PF08478">
    <property type="entry name" value="POTRA_1"/>
    <property type="match status" value="1"/>
</dbReference>
<evidence type="ECO:0000256" key="3">
    <source>
        <dbReference type="ARBA" id="ARBA00022618"/>
    </source>
</evidence>
<keyword evidence="3 10" id="KW-0132">Cell division</keyword>
<dbReference type="AlphaFoldDB" id="K9ZVZ1"/>
<evidence type="ECO:0000259" key="9">
    <source>
        <dbReference type="PROSITE" id="PS51779"/>
    </source>
</evidence>
<dbReference type="InterPro" id="IPR034746">
    <property type="entry name" value="POTRA"/>
</dbReference>
<dbReference type="InterPro" id="IPR013685">
    <property type="entry name" value="POTRA_FtsQ_type"/>
</dbReference>
<reference evidence="11" key="1">
    <citation type="submission" date="2012-03" db="EMBL/GenBank/DDBJ databases">
        <title>Complete sequence of chromosome of Deinococcus peraridilitoris DSM 19664.</title>
        <authorList>
            <person name="Lucas S."/>
            <person name="Copeland A."/>
            <person name="Lapidus A."/>
            <person name="Glavina del Rio T."/>
            <person name="Dalin E."/>
            <person name="Tice H."/>
            <person name="Bruce D."/>
            <person name="Goodwin L."/>
            <person name="Pitluck S."/>
            <person name="Peters L."/>
            <person name="Mikhailova N."/>
            <person name="Lu M."/>
            <person name="Kyrpides N."/>
            <person name="Mavromatis K."/>
            <person name="Ivanova N."/>
            <person name="Brettin T."/>
            <person name="Detter J.C."/>
            <person name="Han C."/>
            <person name="Larimer F."/>
            <person name="Land M."/>
            <person name="Hauser L."/>
            <person name="Markowitz V."/>
            <person name="Cheng J.-F."/>
            <person name="Hugenholtz P."/>
            <person name="Woyke T."/>
            <person name="Wu D."/>
            <person name="Pukall R."/>
            <person name="Steenblock K."/>
            <person name="Brambilla E."/>
            <person name="Klenk H.-P."/>
            <person name="Eisen J.A."/>
        </authorList>
    </citation>
    <scope>NUCLEOTIDE SEQUENCE [LARGE SCALE GENOMIC DNA]</scope>
    <source>
        <strain evidence="11">DSM 19664 / LMG 22246 / CIP 109416 / KR-200</strain>
    </source>
</reference>
<evidence type="ECO:0000256" key="2">
    <source>
        <dbReference type="ARBA" id="ARBA00022475"/>
    </source>
</evidence>
<evidence type="ECO:0000256" key="8">
    <source>
        <dbReference type="SAM" id="Phobius"/>
    </source>
</evidence>
<evidence type="ECO:0000313" key="11">
    <source>
        <dbReference type="Proteomes" id="UP000010467"/>
    </source>
</evidence>
<keyword evidence="7" id="KW-0131">Cell cycle</keyword>
<evidence type="ECO:0000256" key="7">
    <source>
        <dbReference type="ARBA" id="ARBA00023306"/>
    </source>
</evidence>
<feature type="domain" description="POTRA" evidence="9">
    <location>
        <begin position="37"/>
        <end position="104"/>
    </location>
</feature>
<feature type="transmembrane region" description="Helical" evidence="8">
    <location>
        <begin position="16"/>
        <end position="37"/>
    </location>
</feature>
<dbReference type="EMBL" id="CP003382">
    <property type="protein sequence ID" value="AFZ65803.1"/>
    <property type="molecule type" value="Genomic_DNA"/>
</dbReference>
<dbReference type="Proteomes" id="UP000010467">
    <property type="component" value="Chromosome"/>
</dbReference>
<name>K9ZVZ1_DEIPD</name>
<evidence type="ECO:0000256" key="1">
    <source>
        <dbReference type="ARBA" id="ARBA00004370"/>
    </source>
</evidence>
<dbReference type="PANTHER" id="PTHR35851:SF1">
    <property type="entry name" value="CELL DIVISION PROTEIN FTSQ"/>
    <property type="match status" value="1"/>
</dbReference>
<comment type="subcellular location">
    <subcellularLocation>
        <location evidence="1">Membrane</location>
    </subcellularLocation>
</comment>
<dbReference type="PATRIC" id="fig|937777.3.peg.208"/>
<keyword evidence="4 8" id="KW-0812">Transmembrane</keyword>
<proteinExistence type="predicted"/>
<dbReference type="PANTHER" id="PTHR35851">
    <property type="entry name" value="CELL DIVISION PROTEIN FTSQ"/>
    <property type="match status" value="1"/>
</dbReference>
<gene>
    <name evidence="10" type="ordered locus">Deipe_0200</name>
</gene>
<organism evidence="10 11">
    <name type="scientific">Deinococcus peraridilitoris (strain DSM 19664 / LMG 22246 / CIP 109416 / KR-200)</name>
    <dbReference type="NCBI Taxonomy" id="937777"/>
    <lineage>
        <taxon>Bacteria</taxon>
        <taxon>Thermotogati</taxon>
        <taxon>Deinococcota</taxon>
        <taxon>Deinococci</taxon>
        <taxon>Deinococcales</taxon>
        <taxon>Deinococcaceae</taxon>
        <taxon>Deinococcus</taxon>
    </lineage>
</organism>
<keyword evidence="5 8" id="KW-1133">Transmembrane helix</keyword>
<evidence type="ECO:0000256" key="4">
    <source>
        <dbReference type="ARBA" id="ARBA00022692"/>
    </source>
</evidence>
<sequence length="212" mass="22918">MALKALGQSWHLHRNAWVSAIAVALLAALIAALWYGLPIRSIQVVGNKALSPARVAELAGVHKGFGWAFYGGWRAAALEQSPWIRRAKLIRIFPGTVRIEIEERTPSARIKQGAKEIVIDWDGVELPGARPRGPLISGWGPARTSDAIAAARLLARYNVKSVDYTPSGLTIKTASGTAWSGSLVSLQKYAAGVTMNPSKRVNIYPWGVSVQE</sequence>
<protein>
    <submittedName>
        <fullName evidence="10">Cell division septal protein</fullName>
    </submittedName>
</protein>
<dbReference type="GO" id="GO:0090529">
    <property type="term" value="P:cell septum assembly"/>
    <property type="evidence" value="ECO:0007669"/>
    <property type="project" value="InterPro"/>
</dbReference>
<dbReference type="STRING" id="937777.Deipe_0200"/>
<accession>K9ZVZ1</accession>
<dbReference type="GO" id="GO:0016020">
    <property type="term" value="C:membrane"/>
    <property type="evidence" value="ECO:0007669"/>
    <property type="project" value="UniProtKB-SubCell"/>
</dbReference>
<keyword evidence="2" id="KW-1003">Cell membrane</keyword>
<dbReference type="KEGG" id="dpd:Deipe_0200"/>
<dbReference type="PROSITE" id="PS51779">
    <property type="entry name" value="POTRA"/>
    <property type="match status" value="1"/>
</dbReference>
<dbReference type="eggNOG" id="COG1589">
    <property type="taxonomic scope" value="Bacteria"/>
</dbReference>
<keyword evidence="11" id="KW-1185">Reference proteome</keyword>
<dbReference type="RefSeq" id="WP_015234114.1">
    <property type="nucleotide sequence ID" value="NC_019793.1"/>
</dbReference>
<dbReference type="InterPro" id="IPR026579">
    <property type="entry name" value="FtsQ"/>
</dbReference>
<evidence type="ECO:0000256" key="5">
    <source>
        <dbReference type="ARBA" id="ARBA00022989"/>
    </source>
</evidence>
<dbReference type="Gene3D" id="3.10.20.310">
    <property type="entry name" value="membrane protein fhac"/>
    <property type="match status" value="1"/>
</dbReference>
<dbReference type="HOGENOM" id="CLU_063837_0_0_0"/>
<evidence type="ECO:0000313" key="10">
    <source>
        <dbReference type="EMBL" id="AFZ65803.1"/>
    </source>
</evidence>